<protein>
    <submittedName>
        <fullName evidence="1">Uncharacterized protein</fullName>
    </submittedName>
</protein>
<name>A0AAW5I8C4_9BACT</name>
<accession>A0AAW5I8C4</accession>
<comment type="caution">
    <text evidence="1">The sequence shown here is derived from an EMBL/GenBank/DDBJ whole genome shotgun (WGS) entry which is preliminary data.</text>
</comment>
<evidence type="ECO:0000313" key="1">
    <source>
        <dbReference type="EMBL" id="MCP9549450.1"/>
    </source>
</evidence>
<organism evidence="1 2">
    <name type="scientific">Segatella copri</name>
    <dbReference type="NCBI Taxonomy" id="165179"/>
    <lineage>
        <taxon>Bacteria</taxon>
        <taxon>Pseudomonadati</taxon>
        <taxon>Bacteroidota</taxon>
        <taxon>Bacteroidia</taxon>
        <taxon>Bacteroidales</taxon>
        <taxon>Prevotellaceae</taxon>
        <taxon>Segatella</taxon>
    </lineage>
</organism>
<gene>
    <name evidence="1" type="ORF">NNC68_08180</name>
</gene>
<dbReference type="AlphaFoldDB" id="A0AAW5I8C4"/>
<reference evidence="1" key="1">
    <citation type="submission" date="2022-07" db="EMBL/GenBank/DDBJ databases">
        <title>Prevotella copri.</title>
        <authorList>
            <person name="Yang C."/>
        </authorList>
    </citation>
    <scope>NUCLEOTIDE SEQUENCE</scope>
    <source>
        <strain evidence="1">HF1805</strain>
    </source>
</reference>
<sequence>MRRDIQVNTQIGDMVLTDSNSVSTYPFEWLYERDSNIYGCVTLPAYFERSNLEYGVKINIPYIPMYKTIKLKFVQDYGDGNTRTFINTSDNSEYFDVHSKLYNLDEKALKASELILIDEENYILQLVGNKLLLWSSKTSDAKNINANIQNRNLLLKCLPSNSYRYPISGVGLIRYLHANISNTDLADVLQSEFEAENVKVLNASFDSDTGNLDLDLDFSKVDADV</sequence>
<evidence type="ECO:0000313" key="2">
    <source>
        <dbReference type="Proteomes" id="UP001205506"/>
    </source>
</evidence>
<proteinExistence type="predicted"/>
<dbReference type="RefSeq" id="WP_254969990.1">
    <property type="nucleotide sequence ID" value="NZ_JANDWU010000012.1"/>
</dbReference>
<dbReference type="EMBL" id="JANDWU010000012">
    <property type="protein sequence ID" value="MCP9549450.1"/>
    <property type="molecule type" value="Genomic_DNA"/>
</dbReference>
<dbReference type="Proteomes" id="UP001205506">
    <property type="component" value="Unassembled WGS sequence"/>
</dbReference>